<evidence type="ECO:0000313" key="11">
    <source>
        <dbReference type="EMBL" id="KAL2913152.1"/>
    </source>
</evidence>
<accession>A0ABR4N0U9</accession>
<feature type="transmembrane region" description="Helical" evidence="10">
    <location>
        <begin position="117"/>
        <end position="135"/>
    </location>
</feature>
<keyword evidence="12" id="KW-1185">Reference proteome</keyword>
<sequence length="199" mass="21626">MADKFKQAGEQLKGGAIKSVKAVGSVLDDFKEFLNRGNVVDLAVGIVMGAAFTAIVNSFVNDLITPVIGLATQSNLENTFIIIRCPGNVTDCHNKGLWSTPADANKAGAVTWNWGRFLQTCINFVIISAIVYFIVKVYAAAFRRKKPDTTKDCPFCTKSIPKKAVRCPECTSVLEEPRPEVAVPSTAIDMTASYGYARR</sequence>
<comment type="caution">
    <text evidence="11">The sequence shown here is derived from an EMBL/GenBank/DDBJ whole genome shotgun (WGS) entry which is preliminary data.</text>
</comment>
<name>A0ABR4N0U9_9FUNG</name>
<proteinExistence type="inferred from homology"/>
<evidence type="ECO:0000256" key="8">
    <source>
        <dbReference type="ARBA" id="ARBA00023136"/>
    </source>
</evidence>
<feature type="transmembrane region" description="Helical" evidence="10">
    <location>
        <begin position="39"/>
        <end position="60"/>
    </location>
</feature>
<evidence type="ECO:0000256" key="10">
    <source>
        <dbReference type="SAM" id="Phobius"/>
    </source>
</evidence>
<keyword evidence="4" id="KW-1003">Cell membrane</keyword>
<dbReference type="InterPro" id="IPR001185">
    <property type="entry name" value="MS_channel"/>
</dbReference>
<dbReference type="HAMAP" id="MF_00115">
    <property type="entry name" value="MscL"/>
    <property type="match status" value="1"/>
</dbReference>
<dbReference type="SUPFAM" id="SSF81330">
    <property type="entry name" value="Gated mechanosensitive channel"/>
    <property type="match status" value="1"/>
</dbReference>
<evidence type="ECO:0000256" key="9">
    <source>
        <dbReference type="ARBA" id="ARBA00023303"/>
    </source>
</evidence>
<dbReference type="PANTHER" id="PTHR30266">
    <property type="entry name" value="MECHANOSENSITIVE CHANNEL MSCL"/>
    <property type="match status" value="1"/>
</dbReference>
<dbReference type="NCBIfam" id="TIGR00220">
    <property type="entry name" value="mscL"/>
    <property type="match status" value="1"/>
</dbReference>
<dbReference type="Gene3D" id="1.10.1200.120">
    <property type="entry name" value="Large-conductance mechanosensitive channel, MscL, domain 1"/>
    <property type="match status" value="1"/>
</dbReference>
<dbReference type="InterPro" id="IPR037673">
    <property type="entry name" value="MSC/AndL"/>
</dbReference>
<evidence type="ECO:0008006" key="13">
    <source>
        <dbReference type="Google" id="ProtNLM"/>
    </source>
</evidence>
<evidence type="ECO:0000256" key="6">
    <source>
        <dbReference type="ARBA" id="ARBA00022989"/>
    </source>
</evidence>
<evidence type="ECO:0000256" key="5">
    <source>
        <dbReference type="ARBA" id="ARBA00022692"/>
    </source>
</evidence>
<dbReference type="InterPro" id="IPR019823">
    <property type="entry name" value="Mechanosensitive_channel_CS"/>
</dbReference>
<protein>
    <recommendedName>
        <fullName evidence="13">Large-conductance mechanosensitive channel</fullName>
    </recommendedName>
</protein>
<evidence type="ECO:0000313" key="12">
    <source>
        <dbReference type="Proteomes" id="UP001527925"/>
    </source>
</evidence>
<keyword evidence="6 10" id="KW-1133">Transmembrane helix</keyword>
<dbReference type="EMBL" id="JADGIZ020000051">
    <property type="protein sequence ID" value="KAL2913152.1"/>
    <property type="molecule type" value="Genomic_DNA"/>
</dbReference>
<evidence type="ECO:0000256" key="4">
    <source>
        <dbReference type="ARBA" id="ARBA00022475"/>
    </source>
</evidence>
<evidence type="ECO:0000256" key="1">
    <source>
        <dbReference type="ARBA" id="ARBA00004651"/>
    </source>
</evidence>
<dbReference type="InterPro" id="IPR036019">
    <property type="entry name" value="MscL_channel"/>
</dbReference>
<keyword evidence="5 10" id="KW-0812">Transmembrane</keyword>
<organism evidence="11 12">
    <name type="scientific">Polyrhizophydium stewartii</name>
    <dbReference type="NCBI Taxonomy" id="2732419"/>
    <lineage>
        <taxon>Eukaryota</taxon>
        <taxon>Fungi</taxon>
        <taxon>Fungi incertae sedis</taxon>
        <taxon>Chytridiomycota</taxon>
        <taxon>Chytridiomycota incertae sedis</taxon>
        <taxon>Chytridiomycetes</taxon>
        <taxon>Rhizophydiales</taxon>
        <taxon>Rhizophydiales incertae sedis</taxon>
        <taxon>Polyrhizophydium</taxon>
    </lineage>
</organism>
<gene>
    <name evidence="11" type="ORF">HK105_207393</name>
</gene>
<reference evidence="11 12" key="1">
    <citation type="submission" date="2023-09" db="EMBL/GenBank/DDBJ databases">
        <title>Pangenome analysis of Batrachochytrium dendrobatidis and related Chytrids.</title>
        <authorList>
            <person name="Yacoub M.N."/>
            <person name="Stajich J.E."/>
            <person name="James T.Y."/>
        </authorList>
    </citation>
    <scope>NUCLEOTIDE SEQUENCE [LARGE SCALE GENOMIC DNA]</scope>
    <source>
        <strain evidence="11 12">JEL0888</strain>
    </source>
</reference>
<evidence type="ECO:0000256" key="3">
    <source>
        <dbReference type="ARBA" id="ARBA00022448"/>
    </source>
</evidence>
<dbReference type="PROSITE" id="PS01327">
    <property type="entry name" value="MSCL"/>
    <property type="match status" value="1"/>
</dbReference>
<keyword evidence="3" id="KW-0813">Transport</keyword>
<keyword evidence="7" id="KW-0406">Ion transport</keyword>
<evidence type="ECO:0000256" key="2">
    <source>
        <dbReference type="ARBA" id="ARBA00007254"/>
    </source>
</evidence>
<keyword evidence="8 10" id="KW-0472">Membrane</keyword>
<dbReference type="PANTHER" id="PTHR30266:SF2">
    <property type="entry name" value="LARGE-CONDUCTANCE MECHANOSENSITIVE CHANNEL"/>
    <property type="match status" value="1"/>
</dbReference>
<evidence type="ECO:0000256" key="7">
    <source>
        <dbReference type="ARBA" id="ARBA00023065"/>
    </source>
</evidence>
<keyword evidence="9" id="KW-0407">Ion channel</keyword>
<comment type="subcellular location">
    <subcellularLocation>
        <location evidence="1">Cell membrane</location>
        <topology evidence="1">Multi-pass membrane protein</topology>
    </subcellularLocation>
</comment>
<dbReference type="Pfam" id="PF01741">
    <property type="entry name" value="MscL"/>
    <property type="match status" value="1"/>
</dbReference>
<dbReference type="Proteomes" id="UP001527925">
    <property type="component" value="Unassembled WGS sequence"/>
</dbReference>
<comment type="similarity">
    <text evidence="2">Belongs to the MscL family.</text>
</comment>